<evidence type="ECO:0000313" key="2">
    <source>
        <dbReference type="Proteomes" id="UP000317036"/>
    </source>
</evidence>
<organism evidence="1 2">
    <name type="scientific">Paenibacillus cremeus</name>
    <dbReference type="NCBI Taxonomy" id="2163881"/>
    <lineage>
        <taxon>Bacteria</taxon>
        <taxon>Bacillati</taxon>
        <taxon>Bacillota</taxon>
        <taxon>Bacilli</taxon>
        <taxon>Bacillales</taxon>
        <taxon>Paenibacillaceae</taxon>
        <taxon>Paenibacillus</taxon>
    </lineage>
</organism>
<accession>A0A559KCN3</accession>
<evidence type="ECO:0000313" key="1">
    <source>
        <dbReference type="EMBL" id="TVY09892.1"/>
    </source>
</evidence>
<name>A0A559KCN3_9BACL</name>
<reference evidence="1 2" key="1">
    <citation type="submission" date="2019-07" db="EMBL/GenBank/DDBJ databases">
        <authorList>
            <person name="Kim J."/>
        </authorList>
    </citation>
    <scope>NUCLEOTIDE SEQUENCE [LARGE SCALE GENOMIC DNA]</scope>
    <source>
        <strain evidence="1 2">JC52</strain>
    </source>
</reference>
<dbReference type="RefSeq" id="WP_144846448.1">
    <property type="nucleotide sequence ID" value="NZ_VNJI01000011.1"/>
</dbReference>
<protein>
    <submittedName>
        <fullName evidence="1">Uncharacterized protein</fullName>
    </submittedName>
</protein>
<comment type="caution">
    <text evidence="1">The sequence shown here is derived from an EMBL/GenBank/DDBJ whole genome shotgun (WGS) entry which is preliminary data.</text>
</comment>
<gene>
    <name evidence="1" type="ORF">FPZ49_11005</name>
</gene>
<dbReference type="Proteomes" id="UP000317036">
    <property type="component" value="Unassembled WGS sequence"/>
</dbReference>
<sequence>MPHAARLDKQNFDYDFYLENWDRGRQFFMIWLEFVCGLSKESGLYKIIDSSVCSDSDLIFWIDHYDGDFNPEGLEATTRRYIQSKLGDNS</sequence>
<keyword evidence="2" id="KW-1185">Reference proteome</keyword>
<dbReference type="EMBL" id="VNJI01000011">
    <property type="protein sequence ID" value="TVY09892.1"/>
    <property type="molecule type" value="Genomic_DNA"/>
</dbReference>
<proteinExistence type="predicted"/>
<dbReference type="OrthoDB" id="2680675at2"/>
<dbReference type="AlphaFoldDB" id="A0A559KCN3"/>